<keyword evidence="1" id="KW-0677">Repeat</keyword>
<dbReference type="SMART" id="SM00322">
    <property type="entry name" value="KH"/>
    <property type="match status" value="6"/>
</dbReference>
<dbReference type="PROSITE" id="PS50084">
    <property type="entry name" value="KH_TYPE_1"/>
    <property type="match status" value="5"/>
</dbReference>
<dbReference type="OrthoDB" id="10027144at2759"/>
<evidence type="ECO:0000256" key="2">
    <source>
        <dbReference type="SAM" id="MobiDB-lite"/>
    </source>
</evidence>
<dbReference type="GO" id="GO:0000781">
    <property type="term" value="C:chromosome, telomeric region"/>
    <property type="evidence" value="ECO:0007669"/>
    <property type="project" value="GOC"/>
</dbReference>
<keyword evidence="4" id="KW-1185">Reference proteome</keyword>
<reference evidence="3" key="1">
    <citation type="journal article" date="2021" name="Open Biol.">
        <title>Shared evolutionary footprints suggest mitochondrial oxidative damage underlies multiple complex I losses in fungi.</title>
        <authorList>
            <person name="Schikora-Tamarit M.A."/>
            <person name="Marcet-Houben M."/>
            <person name="Nosek J."/>
            <person name="Gabaldon T."/>
        </authorList>
    </citation>
    <scope>NUCLEOTIDE SEQUENCE</scope>
    <source>
        <strain evidence="3">NCAIM Y.01608</strain>
    </source>
</reference>
<gene>
    <name evidence="3" type="ORF">OGATHE_001193</name>
</gene>
<protein>
    <submittedName>
        <fullName evidence="3">Uncharacterized protein</fullName>
    </submittedName>
</protein>
<dbReference type="GO" id="GO:0031509">
    <property type="term" value="P:subtelomeric heterochromatin formation"/>
    <property type="evidence" value="ECO:0007669"/>
    <property type="project" value="EnsemblFungi"/>
</dbReference>
<dbReference type="GO" id="GO:0000750">
    <property type="term" value="P:pheromone-dependent signal transduction involved in conjugation with cellular fusion"/>
    <property type="evidence" value="ECO:0007669"/>
    <property type="project" value="EnsemblFungi"/>
</dbReference>
<feature type="compositionally biased region" description="Low complexity" evidence="2">
    <location>
        <begin position="25"/>
        <end position="41"/>
    </location>
</feature>
<dbReference type="PANTHER" id="PTHR10627:SF31">
    <property type="entry name" value="DODECA-SATELLITE-BINDING PROTEIN 1, ISOFORM A"/>
    <property type="match status" value="1"/>
</dbReference>
<proteinExistence type="predicted"/>
<sequence>MPSPAELLAQKHRSVSEDPETPLISATESSAPSSTASEPTTYELDVEVDSVASSQDKKVSIDDETYFPALGVSIGSAPAQWGPSMSNGRTFSSNTPSTFKPAVRSSNTQLTFIVDAAEQLPVSKNDLFRIISKIKAAYDVKVESTFSATTNKRTFLLSGPASKIQSAKKDLIKQVTKPVKIEFGIPFKLISTVIGSQGRTLKPILESTGVKIDIARTGSNEAADDADIFSNLAKVVVEGDVESCEEARQKIMSIVDQHTQNLTVKVDVDEKLKRFVNLELKNQLPPDVEVDLPLENSRASSIYLSGARETVLAARETAKTVIDYLAKRIVVEERTVPKIVHQFLDAEKIFSTVGVLVEVPEFDSPSTTVKFIGIKENIPKAVAFGKELSQEYATDFLDLARSHGGNYMHAKVLTAFFVYTGMFDALSAKYNVKITAPSYKSLVDEQTKTVILEFVCSKSDKEALKSTRREIVDAVNKITPSFVRLIDDIDTLALDKLDETVANEKSVKIVPLGKLSGVGNKIVLLYQASDDEFLPSLKETNEILDAVDQSLDELRIISRDITYEVLDMPSADQEKLQGHILKVLLSKFGSDIQIRLHQNKDGVSVDQLVVVGFKKDVPKVIGELKQAIEDVKNYETASKYNQTFAFPTSQLSRLIGHKGGNLQSLQEQYNVQIDVQKGEDATVGDKTLVKLTGLKVNVEECEKKLIQLGKKWADERTVVMKIEQKYHRKLIGPSGVYVHRLNEKYNVVIKFPFEDATGHQDEVVIKGPSKGVAKAEEELRELLQYEKDNGYKETIKVPIAILPRVIGKSGEQVKDISADTGVEIKHLREKSDGESAQLELTGTREGIRAATKKVNAIVDRIQNNVTESIDVDSKWHKYLVGPSASKKREIILNACGPNDGADFRRLLQVPPAGSNSTKIVSQGNREVVEKIIEQVKQIVYDLENVVDETVLIPKKKHALLIGSAGMVRRGLEAEYHVRIDIPKIKHESDEVHVRGSPENVEKAKAAMQKLIEN</sequence>
<evidence type="ECO:0000313" key="4">
    <source>
        <dbReference type="Proteomes" id="UP000788993"/>
    </source>
</evidence>
<evidence type="ECO:0000313" key="3">
    <source>
        <dbReference type="EMBL" id="KAH3676704.1"/>
    </source>
</evidence>
<reference evidence="3" key="2">
    <citation type="submission" date="2021-01" db="EMBL/GenBank/DDBJ databases">
        <authorList>
            <person name="Schikora-Tamarit M.A."/>
        </authorList>
    </citation>
    <scope>NUCLEOTIDE SEQUENCE</scope>
    <source>
        <strain evidence="3">NCAIM Y.01608</strain>
    </source>
</reference>
<organism evidence="3 4">
    <name type="scientific">Ogataea polymorpha</name>
    <dbReference type="NCBI Taxonomy" id="460523"/>
    <lineage>
        <taxon>Eukaryota</taxon>
        <taxon>Fungi</taxon>
        <taxon>Dikarya</taxon>
        <taxon>Ascomycota</taxon>
        <taxon>Saccharomycotina</taxon>
        <taxon>Pichiomycetes</taxon>
        <taxon>Pichiales</taxon>
        <taxon>Pichiaceae</taxon>
        <taxon>Ogataea</taxon>
    </lineage>
</organism>
<dbReference type="GO" id="GO:0030466">
    <property type="term" value="P:silent mating-type cassette heterochromatin formation"/>
    <property type="evidence" value="ECO:0007669"/>
    <property type="project" value="EnsemblFungi"/>
</dbReference>
<feature type="region of interest" description="Disordered" evidence="2">
    <location>
        <begin position="1"/>
        <end position="41"/>
    </location>
</feature>
<evidence type="ECO:0000256" key="1">
    <source>
        <dbReference type="ARBA" id="ARBA00022737"/>
    </source>
</evidence>
<dbReference type="Gene3D" id="3.30.1370.10">
    <property type="entry name" value="K Homology domain, type 1"/>
    <property type="match status" value="6"/>
</dbReference>
<dbReference type="RefSeq" id="XP_018209157.1">
    <property type="nucleotide sequence ID" value="XM_018354890.1"/>
</dbReference>
<dbReference type="AlphaFoldDB" id="A0A1B7SCH5"/>
<dbReference type="GO" id="GO:0005789">
    <property type="term" value="C:endoplasmic reticulum membrane"/>
    <property type="evidence" value="ECO:0007669"/>
    <property type="project" value="EnsemblFungi"/>
</dbReference>
<dbReference type="InterPro" id="IPR004087">
    <property type="entry name" value="KH_dom"/>
</dbReference>
<dbReference type="PANTHER" id="PTHR10627">
    <property type="entry name" value="SCP160"/>
    <property type="match status" value="1"/>
</dbReference>
<dbReference type="InterPro" id="IPR004088">
    <property type="entry name" value="KH_dom_type_1"/>
</dbReference>
<dbReference type="Pfam" id="PF00013">
    <property type="entry name" value="KH_1"/>
    <property type="match status" value="5"/>
</dbReference>
<dbReference type="Proteomes" id="UP000788993">
    <property type="component" value="Unassembled WGS sequence"/>
</dbReference>
<comment type="caution">
    <text evidence="3">The sequence shown here is derived from an EMBL/GenBank/DDBJ whole genome shotgun (WGS) entry which is preliminary data.</text>
</comment>
<accession>A0A1B7SCH5</accession>
<dbReference type="GO" id="GO:0001965">
    <property type="term" value="F:G-protein alpha-subunit binding"/>
    <property type="evidence" value="ECO:0007669"/>
    <property type="project" value="EnsemblFungi"/>
</dbReference>
<dbReference type="GO" id="GO:0003729">
    <property type="term" value="F:mRNA binding"/>
    <property type="evidence" value="ECO:0007669"/>
    <property type="project" value="EnsemblFungi"/>
</dbReference>
<dbReference type="GO" id="GO:0045141">
    <property type="term" value="P:meiotic telomere clustering"/>
    <property type="evidence" value="ECO:0007669"/>
    <property type="project" value="EnsemblFungi"/>
</dbReference>
<dbReference type="GO" id="GO:0043577">
    <property type="term" value="P:chemotropism"/>
    <property type="evidence" value="ECO:0007669"/>
    <property type="project" value="EnsemblFungi"/>
</dbReference>
<dbReference type="EMBL" id="JAEUBD010000146">
    <property type="protein sequence ID" value="KAH3676704.1"/>
    <property type="molecule type" value="Genomic_DNA"/>
</dbReference>
<dbReference type="SUPFAM" id="SSF54791">
    <property type="entry name" value="Eukaryotic type KH-domain (KH-domain type I)"/>
    <property type="match status" value="5"/>
</dbReference>
<name>A0A1B7SCH5_9ASCO</name>
<dbReference type="InterPro" id="IPR036612">
    <property type="entry name" value="KH_dom_type_1_sf"/>
</dbReference>